<gene>
    <name evidence="1" type="ORF">DM02DRAFT_663407</name>
</gene>
<sequence length="262" mass="29364">MSKSRTTKLVDGYCSDIPFFWFVQAGEEQRQSTVSALNDILKQHTTDKPDCDQKREISKMKQDMGATADEIIIHNWPHEAPASQAETYNLFRKYPGHFIATSGLPVGATRPDSAEFMVYILYTVFPGELRKLRRIIGDKNHSVYRAQYCPEYRVVADPPGMFVFLDNNALDKILGSQSGYDHVPLASLHVHFTVGAGVDLVGEEMPAYLYTNVTILEGLSSTLANVGTGNMEFEEVALLFIDSVEAVFGPEYRGSMTREIFF</sequence>
<dbReference type="Proteomes" id="UP000244855">
    <property type="component" value="Unassembled WGS sequence"/>
</dbReference>
<organism evidence="1 2">
    <name type="scientific">Periconia macrospinosa</name>
    <dbReference type="NCBI Taxonomy" id="97972"/>
    <lineage>
        <taxon>Eukaryota</taxon>
        <taxon>Fungi</taxon>
        <taxon>Dikarya</taxon>
        <taxon>Ascomycota</taxon>
        <taxon>Pezizomycotina</taxon>
        <taxon>Dothideomycetes</taxon>
        <taxon>Pleosporomycetidae</taxon>
        <taxon>Pleosporales</taxon>
        <taxon>Massarineae</taxon>
        <taxon>Periconiaceae</taxon>
        <taxon>Periconia</taxon>
    </lineage>
</organism>
<accession>A0A2V1D1R7</accession>
<dbReference type="AlphaFoldDB" id="A0A2V1D1R7"/>
<name>A0A2V1D1R7_9PLEO</name>
<dbReference type="EMBL" id="KZ805744">
    <property type="protein sequence ID" value="PVH91978.1"/>
    <property type="molecule type" value="Genomic_DNA"/>
</dbReference>
<reference evidence="1 2" key="1">
    <citation type="journal article" date="2018" name="Sci. Rep.">
        <title>Comparative genomics provides insights into the lifestyle and reveals functional heterogeneity of dark septate endophytic fungi.</title>
        <authorList>
            <person name="Knapp D.G."/>
            <person name="Nemeth J.B."/>
            <person name="Barry K."/>
            <person name="Hainaut M."/>
            <person name="Henrissat B."/>
            <person name="Johnson J."/>
            <person name="Kuo A."/>
            <person name="Lim J.H.P."/>
            <person name="Lipzen A."/>
            <person name="Nolan M."/>
            <person name="Ohm R.A."/>
            <person name="Tamas L."/>
            <person name="Grigoriev I.V."/>
            <person name="Spatafora J.W."/>
            <person name="Nagy L.G."/>
            <person name="Kovacs G.M."/>
        </authorList>
    </citation>
    <scope>NUCLEOTIDE SEQUENCE [LARGE SCALE GENOMIC DNA]</scope>
    <source>
        <strain evidence="1 2">DSE2036</strain>
    </source>
</reference>
<evidence type="ECO:0000313" key="1">
    <source>
        <dbReference type="EMBL" id="PVH91978.1"/>
    </source>
</evidence>
<evidence type="ECO:0000313" key="2">
    <source>
        <dbReference type="Proteomes" id="UP000244855"/>
    </source>
</evidence>
<proteinExistence type="predicted"/>
<keyword evidence="2" id="KW-1185">Reference proteome</keyword>
<dbReference type="OrthoDB" id="3796277at2759"/>
<protein>
    <submittedName>
        <fullName evidence="1">Uncharacterized protein</fullName>
    </submittedName>
</protein>